<organism evidence="1 2">
    <name type="scientific">Candidatus Thiomargarita nelsonii</name>
    <dbReference type="NCBI Taxonomy" id="1003181"/>
    <lineage>
        <taxon>Bacteria</taxon>
        <taxon>Pseudomonadati</taxon>
        <taxon>Pseudomonadota</taxon>
        <taxon>Gammaproteobacteria</taxon>
        <taxon>Thiotrichales</taxon>
        <taxon>Thiotrichaceae</taxon>
        <taxon>Thiomargarita</taxon>
    </lineage>
</organism>
<dbReference type="AlphaFoldDB" id="A0A176S1S8"/>
<accession>A0A176S1S8</accession>
<sequence>MFQMTMQVHDNLAKRIQPIGFWLPTIIELSLIGFKTLATATATEIIQFLSTNPEPQYLLEYHVSSQSQQQLQRLLALNEAGMLSQTEQLELDELQQIEHIIIMLKLSCRQTYEVTQTS</sequence>
<evidence type="ECO:0000313" key="2">
    <source>
        <dbReference type="Proteomes" id="UP000076962"/>
    </source>
</evidence>
<evidence type="ECO:0000313" key="1">
    <source>
        <dbReference type="EMBL" id="OAD21896.1"/>
    </source>
</evidence>
<name>A0A176S1S8_9GAMM</name>
<comment type="caution">
    <text evidence="1">The sequence shown here is derived from an EMBL/GenBank/DDBJ whole genome shotgun (WGS) entry which is preliminary data.</text>
</comment>
<dbReference type="EMBL" id="LUTY01001311">
    <property type="protein sequence ID" value="OAD21896.1"/>
    <property type="molecule type" value="Genomic_DNA"/>
</dbReference>
<gene>
    <name evidence="1" type="ORF">THIOM_002325</name>
</gene>
<proteinExistence type="predicted"/>
<protein>
    <submittedName>
        <fullName evidence="1">Uncharacterized protein</fullName>
    </submittedName>
</protein>
<keyword evidence="2" id="KW-1185">Reference proteome</keyword>
<reference evidence="1 2" key="1">
    <citation type="submission" date="2016-05" db="EMBL/GenBank/DDBJ databases">
        <title>Single-cell genome of chain-forming Candidatus Thiomargarita nelsonii and comparison to other large sulfur-oxidizing bacteria.</title>
        <authorList>
            <person name="Winkel M."/>
            <person name="Salman V."/>
            <person name="Woyke T."/>
            <person name="Schulz-Vogt H."/>
            <person name="Richter M."/>
            <person name="Flood B."/>
            <person name="Bailey J."/>
            <person name="Amann R."/>
            <person name="Mussmann M."/>
        </authorList>
    </citation>
    <scope>NUCLEOTIDE SEQUENCE [LARGE SCALE GENOMIC DNA]</scope>
    <source>
        <strain evidence="1 2">THI036</strain>
    </source>
</reference>
<dbReference type="Proteomes" id="UP000076962">
    <property type="component" value="Unassembled WGS sequence"/>
</dbReference>